<evidence type="ECO:0000313" key="3">
    <source>
        <dbReference type="Proteomes" id="UP000316238"/>
    </source>
</evidence>
<keyword evidence="1" id="KW-1133">Transmembrane helix</keyword>
<dbReference type="Proteomes" id="UP000316238">
    <property type="component" value="Unassembled WGS sequence"/>
</dbReference>
<reference evidence="2" key="1">
    <citation type="submission" date="2017-07" db="EMBL/GenBank/DDBJ databases">
        <title>The cable genome - Insights into the physiology and evolution of filamentous bacteria capable of sulfide oxidation via long distance electron transfer.</title>
        <authorList>
            <person name="Thorup C."/>
            <person name="Bjerg J.T."/>
            <person name="Schreiber L."/>
            <person name="Nielsen L.P."/>
            <person name="Kjeldsen K.U."/>
            <person name="Boesen T."/>
            <person name="Boggild A."/>
            <person name="Meysman F."/>
            <person name="Geelhoed J."/>
            <person name="Schramm A."/>
        </authorList>
    </citation>
    <scope>NUCLEOTIDE SEQUENCE [LARGE SCALE GENOMIC DNA]</scope>
    <source>
        <strain evidence="2">GS</strain>
    </source>
</reference>
<comment type="caution">
    <text evidence="2">The sequence shown here is derived from an EMBL/GenBank/DDBJ whole genome shotgun (WGS) entry which is preliminary data.</text>
</comment>
<organism evidence="2 3">
    <name type="scientific">Candidatus Electronema aureum</name>
    <dbReference type="NCBI Taxonomy" id="2005002"/>
    <lineage>
        <taxon>Bacteria</taxon>
        <taxon>Pseudomonadati</taxon>
        <taxon>Thermodesulfobacteriota</taxon>
        <taxon>Desulfobulbia</taxon>
        <taxon>Desulfobulbales</taxon>
        <taxon>Desulfobulbaceae</taxon>
        <taxon>Candidatus Electronema</taxon>
    </lineage>
</organism>
<keyword evidence="3" id="KW-1185">Reference proteome</keyword>
<keyword evidence="1" id="KW-0812">Transmembrane</keyword>
<gene>
    <name evidence="2" type="ORF">CDV28_10855</name>
</gene>
<sequence>MKLLKTAGIVLVLAAGMALFMFFVLGMNPMEKSGYANCVTAQRAEAFVGRMLKFEGEAERETVRTEECARRDKELDKADGPKAGRVRWVECLTGPDCDEAGML</sequence>
<protein>
    <submittedName>
        <fullName evidence="2">Uncharacterized protein</fullName>
    </submittedName>
</protein>
<keyword evidence="1" id="KW-0472">Membrane</keyword>
<accession>A0A521G2R6</accession>
<evidence type="ECO:0000256" key="1">
    <source>
        <dbReference type="SAM" id="Phobius"/>
    </source>
</evidence>
<evidence type="ECO:0000313" key="2">
    <source>
        <dbReference type="EMBL" id="TAA75316.1"/>
    </source>
</evidence>
<proteinExistence type="predicted"/>
<dbReference type="AlphaFoldDB" id="A0A521G2R6"/>
<feature type="transmembrane region" description="Helical" evidence="1">
    <location>
        <begin position="6"/>
        <end position="25"/>
    </location>
</feature>
<dbReference type="EMBL" id="NQJD01000008">
    <property type="protein sequence ID" value="TAA75316.1"/>
    <property type="molecule type" value="Genomic_DNA"/>
</dbReference>
<name>A0A521G2R6_9BACT</name>